<evidence type="ECO:0000313" key="3">
    <source>
        <dbReference type="Proteomes" id="UP001066276"/>
    </source>
</evidence>
<evidence type="ECO:0000313" key="2">
    <source>
        <dbReference type="EMBL" id="KAJ1200333.1"/>
    </source>
</evidence>
<protein>
    <submittedName>
        <fullName evidence="2">Uncharacterized protein</fullName>
    </submittedName>
</protein>
<dbReference type="Proteomes" id="UP001066276">
    <property type="component" value="Chromosome 2_1"/>
</dbReference>
<feature type="region of interest" description="Disordered" evidence="1">
    <location>
        <begin position="108"/>
        <end position="157"/>
    </location>
</feature>
<dbReference type="AlphaFoldDB" id="A0AAV7VJ44"/>
<accession>A0AAV7VJ44</accession>
<gene>
    <name evidence="2" type="ORF">NDU88_004157</name>
</gene>
<evidence type="ECO:0000256" key="1">
    <source>
        <dbReference type="SAM" id="MobiDB-lite"/>
    </source>
</evidence>
<reference evidence="2" key="1">
    <citation type="journal article" date="2022" name="bioRxiv">
        <title>Sequencing and chromosome-scale assembly of the giantPleurodeles waltlgenome.</title>
        <authorList>
            <person name="Brown T."/>
            <person name="Elewa A."/>
            <person name="Iarovenko S."/>
            <person name="Subramanian E."/>
            <person name="Araus A.J."/>
            <person name="Petzold A."/>
            <person name="Susuki M."/>
            <person name="Suzuki K.-i.T."/>
            <person name="Hayashi T."/>
            <person name="Toyoda A."/>
            <person name="Oliveira C."/>
            <person name="Osipova E."/>
            <person name="Leigh N.D."/>
            <person name="Simon A."/>
            <person name="Yun M.H."/>
        </authorList>
    </citation>
    <scope>NUCLEOTIDE SEQUENCE</scope>
    <source>
        <strain evidence="2">20211129_DDA</strain>
        <tissue evidence="2">Liver</tissue>
    </source>
</reference>
<comment type="caution">
    <text evidence="2">The sequence shown here is derived from an EMBL/GenBank/DDBJ whole genome shotgun (WGS) entry which is preliminary data.</text>
</comment>
<name>A0AAV7VJ44_PLEWA</name>
<keyword evidence="3" id="KW-1185">Reference proteome</keyword>
<proteinExistence type="predicted"/>
<feature type="compositionally biased region" description="Polar residues" evidence="1">
    <location>
        <begin position="146"/>
        <end position="157"/>
    </location>
</feature>
<organism evidence="2 3">
    <name type="scientific">Pleurodeles waltl</name>
    <name type="common">Iberian ribbed newt</name>
    <dbReference type="NCBI Taxonomy" id="8319"/>
    <lineage>
        <taxon>Eukaryota</taxon>
        <taxon>Metazoa</taxon>
        <taxon>Chordata</taxon>
        <taxon>Craniata</taxon>
        <taxon>Vertebrata</taxon>
        <taxon>Euteleostomi</taxon>
        <taxon>Amphibia</taxon>
        <taxon>Batrachia</taxon>
        <taxon>Caudata</taxon>
        <taxon>Salamandroidea</taxon>
        <taxon>Salamandridae</taxon>
        <taxon>Pleurodelinae</taxon>
        <taxon>Pleurodeles</taxon>
    </lineage>
</organism>
<sequence length="157" mass="16812">MLTWVPKKQSSSLNAAHGGSVGLSSTGLLSRDPAYYRPSQGPSTQYLPPLLLLAQCSVHAGPQAPVERCPRGTPLLLTSVCWHRIALSGRNFGLVHCRLTPRTVCQEGTTLPRRQAPRPADSGRHSLRPKARVTCDPFTAPGTLFPQATGSPGSLRP</sequence>
<dbReference type="EMBL" id="JANPWB010000003">
    <property type="protein sequence ID" value="KAJ1200333.1"/>
    <property type="molecule type" value="Genomic_DNA"/>
</dbReference>